<feature type="region of interest" description="Disordered" evidence="1">
    <location>
        <begin position="1"/>
        <end position="28"/>
    </location>
</feature>
<evidence type="ECO:0000256" key="1">
    <source>
        <dbReference type="SAM" id="MobiDB-lite"/>
    </source>
</evidence>
<organism evidence="2 3">
    <name type="scientific">Streptomyces platensis</name>
    <dbReference type="NCBI Taxonomy" id="58346"/>
    <lineage>
        <taxon>Bacteria</taxon>
        <taxon>Bacillati</taxon>
        <taxon>Actinomycetota</taxon>
        <taxon>Actinomycetes</taxon>
        <taxon>Kitasatosporales</taxon>
        <taxon>Streptomycetaceae</taxon>
        <taxon>Streptomyces</taxon>
    </lineage>
</organism>
<reference evidence="2 3" key="1">
    <citation type="submission" date="2016-09" db="EMBL/GenBank/DDBJ databases">
        <title>Streptomyces platensis DSM40041, a candidate organism with high potential of specific P450 cytochromes.</title>
        <authorList>
            <person name="Grumaz C."/>
            <person name="Vainshtein Y."/>
            <person name="Kirstahler P."/>
            <person name="Sohn K."/>
        </authorList>
    </citation>
    <scope>NUCLEOTIDE SEQUENCE [LARGE SCALE GENOMIC DNA]</scope>
    <source>
        <strain evidence="2 3">DSM 40041</strain>
    </source>
</reference>
<evidence type="ECO:0000313" key="2">
    <source>
        <dbReference type="EMBL" id="OSY39999.1"/>
    </source>
</evidence>
<dbReference type="Proteomes" id="UP000194225">
    <property type="component" value="Unassembled WGS sequence"/>
</dbReference>
<dbReference type="EMBL" id="MIGA01000049">
    <property type="protein sequence ID" value="OSY39999.1"/>
    <property type="molecule type" value="Genomic_DNA"/>
</dbReference>
<gene>
    <name evidence="2" type="ORF">BG653_05643</name>
</gene>
<comment type="caution">
    <text evidence="2">The sequence shown here is derived from an EMBL/GenBank/DDBJ whole genome shotgun (WGS) entry which is preliminary data.</text>
</comment>
<keyword evidence="3" id="KW-1185">Reference proteome</keyword>
<sequence length="170" mass="16976">MTGAVPSPKSKVTVPVGVPAPGGTTDTRAVKVTSCPATDGSGEENRDRAAEAWPTIWLSVPVEGPKSMSPLYSAVTVYGLPEVLVQVWCTVATPAVTVAVTEGVPSPKSKVTVPVGVPAPGASAETVAVMSTGRPVTEGSGEEATAVVVAAWATVCTPVAVEGLKSASPL</sequence>
<name>A0ABX3XRD7_STRPT</name>
<accession>A0ABX3XRD7</accession>
<proteinExistence type="predicted"/>
<evidence type="ECO:0000313" key="3">
    <source>
        <dbReference type="Proteomes" id="UP000194225"/>
    </source>
</evidence>
<feature type="compositionally biased region" description="Low complexity" evidence="1">
    <location>
        <begin position="1"/>
        <end position="25"/>
    </location>
</feature>
<protein>
    <submittedName>
        <fullName evidence="2">Uncharacterized protein</fullName>
    </submittedName>
</protein>